<feature type="domain" description="Guanylate kinase-like" evidence="10">
    <location>
        <begin position="4"/>
        <end position="182"/>
    </location>
</feature>
<dbReference type="InterPro" id="IPR008145">
    <property type="entry name" value="GK/Ca_channel_bsu"/>
</dbReference>
<dbReference type="Pfam" id="PF00625">
    <property type="entry name" value="Guanylate_kin"/>
    <property type="match status" value="1"/>
</dbReference>
<evidence type="ECO:0000256" key="3">
    <source>
        <dbReference type="ARBA" id="ARBA00016296"/>
    </source>
</evidence>
<keyword evidence="5 9" id="KW-0547">Nucleotide-binding</keyword>
<evidence type="ECO:0000256" key="1">
    <source>
        <dbReference type="ARBA" id="ARBA00005790"/>
    </source>
</evidence>
<dbReference type="AlphaFoldDB" id="B7K1Z2"/>
<dbReference type="InterPro" id="IPR020590">
    <property type="entry name" value="Guanylate_kinase_CS"/>
</dbReference>
<dbReference type="Proteomes" id="UP000008204">
    <property type="component" value="Chromosome"/>
</dbReference>
<dbReference type="NCBIfam" id="TIGR03263">
    <property type="entry name" value="guanyl_kin"/>
    <property type="match status" value="1"/>
</dbReference>
<evidence type="ECO:0000313" key="12">
    <source>
        <dbReference type="Proteomes" id="UP000008204"/>
    </source>
</evidence>
<dbReference type="GO" id="GO:0005524">
    <property type="term" value="F:ATP binding"/>
    <property type="evidence" value="ECO:0007669"/>
    <property type="project" value="UniProtKB-UniRule"/>
</dbReference>
<keyword evidence="7 9" id="KW-0067">ATP-binding</keyword>
<organism evidence="11 12">
    <name type="scientific">Rippkaea orientalis (strain PCC 8801 / RF-1)</name>
    <name type="common">Cyanothece sp. (strain PCC 8801)</name>
    <dbReference type="NCBI Taxonomy" id="41431"/>
    <lineage>
        <taxon>Bacteria</taxon>
        <taxon>Bacillati</taxon>
        <taxon>Cyanobacteriota</taxon>
        <taxon>Cyanophyceae</taxon>
        <taxon>Oscillatoriophycideae</taxon>
        <taxon>Chroococcales</taxon>
        <taxon>Aphanothecaceae</taxon>
        <taxon>Rippkaea</taxon>
        <taxon>Rippkaea orientalis</taxon>
    </lineage>
</organism>
<evidence type="ECO:0000259" key="10">
    <source>
        <dbReference type="PROSITE" id="PS50052"/>
    </source>
</evidence>
<feature type="binding site" evidence="9">
    <location>
        <begin position="11"/>
        <end position="18"/>
    </location>
    <ligand>
        <name>ATP</name>
        <dbReference type="ChEBI" id="CHEBI:30616"/>
    </ligand>
</feature>
<dbReference type="RefSeq" id="WP_012593576.1">
    <property type="nucleotide sequence ID" value="NC_011726.1"/>
</dbReference>
<keyword evidence="9" id="KW-0963">Cytoplasm</keyword>
<evidence type="ECO:0000256" key="7">
    <source>
        <dbReference type="ARBA" id="ARBA00022840"/>
    </source>
</evidence>
<dbReference type="OrthoDB" id="9808150at2"/>
<keyword evidence="12" id="KW-1185">Reference proteome</keyword>
<dbReference type="FunFam" id="3.30.63.10:FF:000002">
    <property type="entry name" value="Guanylate kinase 1"/>
    <property type="match status" value="1"/>
</dbReference>
<dbReference type="eggNOG" id="COG0194">
    <property type="taxonomic scope" value="Bacteria"/>
</dbReference>
<evidence type="ECO:0000256" key="5">
    <source>
        <dbReference type="ARBA" id="ARBA00022741"/>
    </source>
</evidence>
<sequence length="188" mass="21172">MSSGKLIVLTGPSGVGKGTLVRSLLARHQNLYLSISATTRSPRGGEIDGQDYYFVSVPQFEEMITQENLLEWANYAGNYYGTPRQKVEEKIDQGITVLLEIELVGARKIRETFPTAIRIFILPPSVEELERRLRGRGTEAEEAIARRLERAKEELAASSEFNYTVVNDELEKALEALEELIVNSFLHE</sequence>
<dbReference type="PROSITE" id="PS50052">
    <property type="entry name" value="GUANYLATE_KINASE_2"/>
    <property type="match status" value="1"/>
</dbReference>
<dbReference type="STRING" id="41431.PCC8801_0195"/>
<dbReference type="InterPro" id="IPR027417">
    <property type="entry name" value="P-loop_NTPase"/>
</dbReference>
<dbReference type="PANTHER" id="PTHR23117">
    <property type="entry name" value="GUANYLATE KINASE-RELATED"/>
    <property type="match status" value="1"/>
</dbReference>
<proteinExistence type="inferred from homology"/>
<evidence type="ECO:0000256" key="4">
    <source>
        <dbReference type="ARBA" id="ARBA00022679"/>
    </source>
</evidence>
<dbReference type="EMBL" id="CP001287">
    <property type="protein sequence ID" value="ACK64299.1"/>
    <property type="molecule type" value="Genomic_DNA"/>
</dbReference>
<dbReference type="GO" id="GO:0004385">
    <property type="term" value="F:GMP kinase activity"/>
    <property type="evidence" value="ECO:0007669"/>
    <property type="project" value="UniProtKB-UniRule"/>
</dbReference>
<comment type="similarity">
    <text evidence="1 9">Belongs to the guanylate kinase family.</text>
</comment>
<evidence type="ECO:0000256" key="8">
    <source>
        <dbReference type="ARBA" id="ARBA00030128"/>
    </source>
</evidence>
<accession>B7K1Z2</accession>
<dbReference type="GO" id="GO:0005829">
    <property type="term" value="C:cytosol"/>
    <property type="evidence" value="ECO:0007669"/>
    <property type="project" value="TreeGrafter"/>
</dbReference>
<dbReference type="SMART" id="SM00072">
    <property type="entry name" value="GuKc"/>
    <property type="match status" value="1"/>
</dbReference>
<evidence type="ECO:0000256" key="2">
    <source>
        <dbReference type="ARBA" id="ARBA00012961"/>
    </source>
</evidence>
<dbReference type="Gene3D" id="3.30.63.10">
    <property type="entry name" value="Guanylate Kinase phosphate binding domain"/>
    <property type="match status" value="1"/>
</dbReference>
<dbReference type="HAMAP" id="MF_00328">
    <property type="entry name" value="Guanylate_kinase"/>
    <property type="match status" value="1"/>
</dbReference>
<comment type="catalytic activity">
    <reaction evidence="9">
        <text>GMP + ATP = GDP + ADP</text>
        <dbReference type="Rhea" id="RHEA:20780"/>
        <dbReference type="ChEBI" id="CHEBI:30616"/>
        <dbReference type="ChEBI" id="CHEBI:58115"/>
        <dbReference type="ChEBI" id="CHEBI:58189"/>
        <dbReference type="ChEBI" id="CHEBI:456216"/>
        <dbReference type="EC" id="2.7.4.8"/>
    </reaction>
</comment>
<comment type="function">
    <text evidence="9">Essential for recycling GMP and indirectly, cGMP.</text>
</comment>
<dbReference type="PROSITE" id="PS00856">
    <property type="entry name" value="GUANYLATE_KINASE_1"/>
    <property type="match status" value="1"/>
</dbReference>
<dbReference type="CDD" id="cd00071">
    <property type="entry name" value="GMPK"/>
    <property type="match status" value="1"/>
</dbReference>
<keyword evidence="4 9" id="KW-0808">Transferase</keyword>
<comment type="subcellular location">
    <subcellularLocation>
        <location evidence="9">Cytoplasm</location>
    </subcellularLocation>
</comment>
<dbReference type="PANTHER" id="PTHR23117:SF13">
    <property type="entry name" value="GUANYLATE KINASE"/>
    <property type="match status" value="1"/>
</dbReference>
<dbReference type="Gene3D" id="3.40.50.300">
    <property type="entry name" value="P-loop containing nucleotide triphosphate hydrolases"/>
    <property type="match status" value="1"/>
</dbReference>
<protein>
    <recommendedName>
        <fullName evidence="3 9">Guanylate kinase</fullName>
        <ecNumber evidence="2 9">2.7.4.8</ecNumber>
    </recommendedName>
    <alternativeName>
        <fullName evidence="8 9">GMP kinase</fullName>
    </alternativeName>
</protein>
<dbReference type="SUPFAM" id="SSF52540">
    <property type="entry name" value="P-loop containing nucleoside triphosphate hydrolases"/>
    <property type="match status" value="1"/>
</dbReference>
<evidence type="ECO:0000313" key="11">
    <source>
        <dbReference type="EMBL" id="ACK64299.1"/>
    </source>
</evidence>
<dbReference type="EC" id="2.7.4.8" evidence="2 9"/>
<dbReference type="HOGENOM" id="CLU_001715_1_2_3"/>
<dbReference type="InterPro" id="IPR008144">
    <property type="entry name" value="Guanylate_kin-like_dom"/>
</dbReference>
<keyword evidence="6 9" id="KW-0418">Kinase</keyword>
<name>B7K1Z2_RIPO1</name>
<gene>
    <name evidence="9" type="primary">gmk</name>
    <name evidence="11" type="ordered locus">PCC8801_0195</name>
</gene>
<evidence type="ECO:0000256" key="9">
    <source>
        <dbReference type="HAMAP-Rule" id="MF_00328"/>
    </source>
</evidence>
<reference evidence="12" key="1">
    <citation type="journal article" date="2011" name="MBio">
        <title>Novel metabolic attributes of the genus Cyanothece, comprising a group of unicellular nitrogen-fixing Cyanobacteria.</title>
        <authorList>
            <person name="Bandyopadhyay A."/>
            <person name="Elvitigala T."/>
            <person name="Welsh E."/>
            <person name="Stockel J."/>
            <person name="Liberton M."/>
            <person name="Min H."/>
            <person name="Sherman L.A."/>
            <person name="Pakrasi H.B."/>
        </authorList>
    </citation>
    <scope>NUCLEOTIDE SEQUENCE [LARGE SCALE GENOMIC DNA]</scope>
    <source>
        <strain evidence="12">PCC 8801</strain>
    </source>
</reference>
<dbReference type="InterPro" id="IPR017665">
    <property type="entry name" value="Guanylate_kinase"/>
</dbReference>
<evidence type="ECO:0000256" key="6">
    <source>
        <dbReference type="ARBA" id="ARBA00022777"/>
    </source>
</evidence>
<dbReference type="KEGG" id="cyp:PCC8801_0195"/>